<dbReference type="InterPro" id="IPR027417">
    <property type="entry name" value="P-loop_NTPase"/>
</dbReference>
<dbReference type="Pfam" id="PF00005">
    <property type="entry name" value="ABC_tran"/>
    <property type="match status" value="1"/>
</dbReference>
<dbReference type="Gene3D" id="3.40.50.300">
    <property type="entry name" value="P-loop containing nucleotide triphosphate hydrolases"/>
    <property type="match status" value="1"/>
</dbReference>
<keyword evidence="2" id="KW-0813">Transport</keyword>
<dbReference type="InterPro" id="IPR050319">
    <property type="entry name" value="ABC_transp_ATP-bind"/>
</dbReference>
<dbReference type="PROSITE" id="PS00211">
    <property type="entry name" value="ABC_TRANSPORTER_1"/>
    <property type="match status" value="1"/>
</dbReference>
<name>A0A7G6YE56_9MICO</name>
<dbReference type="GO" id="GO:0055085">
    <property type="term" value="P:transmembrane transport"/>
    <property type="evidence" value="ECO:0007669"/>
    <property type="project" value="UniProtKB-ARBA"/>
</dbReference>
<dbReference type="InterPro" id="IPR003593">
    <property type="entry name" value="AAA+_ATPase"/>
</dbReference>
<dbReference type="CDD" id="cd03257">
    <property type="entry name" value="ABC_NikE_OppD_transporters"/>
    <property type="match status" value="1"/>
</dbReference>
<evidence type="ECO:0000313" key="6">
    <source>
        <dbReference type="EMBL" id="QNE36771.1"/>
    </source>
</evidence>
<evidence type="ECO:0000256" key="2">
    <source>
        <dbReference type="ARBA" id="ARBA00022448"/>
    </source>
</evidence>
<evidence type="ECO:0000256" key="1">
    <source>
        <dbReference type="ARBA" id="ARBA00005417"/>
    </source>
</evidence>
<accession>A0A7G6YE56</accession>
<evidence type="ECO:0000256" key="4">
    <source>
        <dbReference type="ARBA" id="ARBA00022840"/>
    </source>
</evidence>
<dbReference type="RefSeq" id="WP_185276211.1">
    <property type="nucleotide sequence ID" value="NZ_CP043641.1"/>
</dbReference>
<dbReference type="KEGG" id="lse:F1C12_17710"/>
<dbReference type="PROSITE" id="PS50893">
    <property type="entry name" value="ABC_TRANSPORTER_2"/>
    <property type="match status" value="1"/>
</dbReference>
<gene>
    <name evidence="6" type="ORF">F1C12_17710</name>
</gene>
<dbReference type="InterPro" id="IPR003439">
    <property type="entry name" value="ABC_transporter-like_ATP-bd"/>
</dbReference>
<protein>
    <submittedName>
        <fullName evidence="6">ATP-binding cassette domain-containing protein</fullName>
    </submittedName>
</protein>
<reference evidence="7" key="1">
    <citation type="submission" date="2019-09" db="EMBL/GenBank/DDBJ databases">
        <title>Antimicrobial potential of Antarctic Bacteria.</title>
        <authorList>
            <person name="Benaud N."/>
            <person name="Edwards R.J."/>
            <person name="Ferrari B.C."/>
        </authorList>
    </citation>
    <scope>NUCLEOTIDE SEQUENCE [LARGE SCALE GENOMIC DNA]</scope>
    <source>
        <strain evidence="7">INR9</strain>
    </source>
</reference>
<dbReference type="PANTHER" id="PTHR43776:SF7">
    <property type="entry name" value="D,D-DIPEPTIDE TRANSPORT ATP-BINDING PROTEIN DDPF-RELATED"/>
    <property type="match status" value="1"/>
</dbReference>
<dbReference type="EMBL" id="CP043641">
    <property type="protein sequence ID" value="QNE36771.1"/>
    <property type="molecule type" value="Genomic_DNA"/>
</dbReference>
<keyword evidence="3" id="KW-0547">Nucleotide-binding</keyword>
<dbReference type="Proteomes" id="UP000515511">
    <property type="component" value="Chromosome"/>
</dbReference>
<dbReference type="PANTHER" id="PTHR43776">
    <property type="entry name" value="TRANSPORT ATP-BINDING PROTEIN"/>
    <property type="match status" value="1"/>
</dbReference>
<comment type="similarity">
    <text evidence="1">Belongs to the ABC transporter superfamily.</text>
</comment>
<sequence length="271" mass="29825">MTAKGTDFELVLDGVQKDFGRGHRKVTAVQPVDLRVDADSKVGVIGESGSGKSTLARMIVGLEQPTRGTISYRGRSVADWLSNRTDRLAYRQQVQYVAQDTTSFDPRQTFLEAISVPLRILRGVTNRAEIRERLDAIAADLALDPALFSRYPHQVSGGQRQRFALARSLVVEPRLLICDEVVSALDVSVQGAVLNLIKRHVDRHRMGLVFVAHGLPAVTFISSDLLVMRHGEVVERGAVGRVVDGPEHAYTRELLDAYADSSSPERREAAS</sequence>
<evidence type="ECO:0000313" key="7">
    <source>
        <dbReference type="Proteomes" id="UP000515511"/>
    </source>
</evidence>
<dbReference type="GO" id="GO:0005524">
    <property type="term" value="F:ATP binding"/>
    <property type="evidence" value="ECO:0007669"/>
    <property type="project" value="UniProtKB-KW"/>
</dbReference>
<keyword evidence="4 6" id="KW-0067">ATP-binding</keyword>
<evidence type="ECO:0000259" key="5">
    <source>
        <dbReference type="PROSITE" id="PS50893"/>
    </source>
</evidence>
<dbReference type="AlphaFoldDB" id="A0A7G6YE56"/>
<dbReference type="SUPFAM" id="SSF52540">
    <property type="entry name" value="P-loop containing nucleoside triphosphate hydrolases"/>
    <property type="match status" value="1"/>
</dbReference>
<organism evidence="6 7">
    <name type="scientific">Leifsonia shinshuensis</name>
    <dbReference type="NCBI Taxonomy" id="150026"/>
    <lineage>
        <taxon>Bacteria</taxon>
        <taxon>Bacillati</taxon>
        <taxon>Actinomycetota</taxon>
        <taxon>Actinomycetes</taxon>
        <taxon>Micrococcales</taxon>
        <taxon>Microbacteriaceae</taxon>
        <taxon>Leifsonia</taxon>
    </lineage>
</organism>
<proteinExistence type="inferred from homology"/>
<feature type="domain" description="ABC transporter" evidence="5">
    <location>
        <begin position="10"/>
        <end position="255"/>
    </location>
</feature>
<dbReference type="InterPro" id="IPR017871">
    <property type="entry name" value="ABC_transporter-like_CS"/>
</dbReference>
<evidence type="ECO:0000256" key="3">
    <source>
        <dbReference type="ARBA" id="ARBA00022741"/>
    </source>
</evidence>
<dbReference type="SMART" id="SM00382">
    <property type="entry name" value="AAA"/>
    <property type="match status" value="1"/>
</dbReference>
<dbReference type="GO" id="GO:0016887">
    <property type="term" value="F:ATP hydrolysis activity"/>
    <property type="evidence" value="ECO:0007669"/>
    <property type="project" value="InterPro"/>
</dbReference>